<feature type="domain" description="DUF2264" evidence="1">
    <location>
        <begin position="24"/>
        <end position="365"/>
    </location>
</feature>
<comment type="caution">
    <text evidence="3">The sequence shown here is derived from an EMBL/GenBank/DDBJ whole genome shotgun (WGS) entry which is preliminary data.</text>
</comment>
<evidence type="ECO:0000313" key="4">
    <source>
        <dbReference type="Proteomes" id="UP000003094"/>
    </source>
</evidence>
<dbReference type="InterPro" id="IPR016624">
    <property type="entry name" value="UCP014753"/>
</dbReference>
<dbReference type="EMBL" id="ADHJ01000013">
    <property type="protein sequence ID" value="EFU42609.1"/>
    <property type="molecule type" value="Genomic_DNA"/>
</dbReference>
<dbReference type="RefSeq" id="WP_006208310.1">
    <property type="nucleotide sequence ID" value="NZ_ADHJ01000013.1"/>
</dbReference>
<dbReference type="Proteomes" id="UP000003094">
    <property type="component" value="Unassembled WGS sequence"/>
</dbReference>
<dbReference type="InterPro" id="IPR049237">
    <property type="entry name" value="DUF2264_C"/>
</dbReference>
<organism evidence="3 4">
    <name type="scientific">Paenibacillus vortex V453</name>
    <dbReference type="NCBI Taxonomy" id="715225"/>
    <lineage>
        <taxon>Bacteria</taxon>
        <taxon>Bacillati</taxon>
        <taxon>Bacillota</taxon>
        <taxon>Bacilli</taxon>
        <taxon>Bacillales</taxon>
        <taxon>Paenibacillaceae</taxon>
        <taxon>Paenibacillus</taxon>
    </lineage>
</organism>
<dbReference type="Pfam" id="PF20938">
    <property type="entry name" value="DUF2264_C"/>
    <property type="match status" value="1"/>
</dbReference>
<dbReference type="PIRSF" id="PIRSF014753">
    <property type="entry name" value="UCP014753"/>
    <property type="match status" value="1"/>
</dbReference>
<dbReference type="KEGG" id="pvo:PVOR_07130"/>
<dbReference type="PANTHER" id="PTHR35339">
    <property type="entry name" value="LINALOOL DEHYDRATASE_ISOMERASE DOMAIN-CONTAINING PROTEIN"/>
    <property type="match status" value="1"/>
</dbReference>
<evidence type="ECO:0000259" key="1">
    <source>
        <dbReference type="Pfam" id="PF10022"/>
    </source>
</evidence>
<dbReference type="InterPro" id="IPR049349">
    <property type="entry name" value="DUF2264_N"/>
</dbReference>
<reference evidence="3 4" key="1">
    <citation type="journal article" date="2010" name="BMC Genomics">
        <title>Genome sequence of the pattern forming Paenibacillus vortex bacterium reveals potential for thriving in complex environments.</title>
        <authorList>
            <person name="Sirota-Madi A."/>
            <person name="Olender T."/>
            <person name="Helman Y."/>
            <person name="Ingham C."/>
            <person name="Brainis I."/>
            <person name="Roth D."/>
            <person name="Hagi E."/>
            <person name="Brodsky L."/>
            <person name="Leshkowitz D."/>
            <person name="Galatenko V."/>
            <person name="Nikolaev V."/>
            <person name="Mugasimangalam R.C."/>
            <person name="Bransburg-Zabary S."/>
            <person name="Gutnick D.L."/>
            <person name="Lancet D."/>
            <person name="Ben-Jacob E."/>
        </authorList>
    </citation>
    <scope>NUCLEOTIDE SEQUENCE [LARGE SCALE GENOMIC DNA]</scope>
    <source>
        <strain evidence="3 4">V453</strain>
    </source>
</reference>
<keyword evidence="4" id="KW-1185">Reference proteome</keyword>
<dbReference type="PANTHER" id="PTHR35339:SF4">
    <property type="entry name" value="LINALOOL DEHYDRATASE_ISOMERASE DOMAIN-CONTAINING PROTEIN"/>
    <property type="match status" value="1"/>
</dbReference>
<evidence type="ECO:0008006" key="5">
    <source>
        <dbReference type="Google" id="ProtNLM"/>
    </source>
</evidence>
<gene>
    <name evidence="3" type="ORF">PVOR_07130</name>
</gene>
<name>A0A2R9SYX2_9BACL</name>
<evidence type="ECO:0000259" key="2">
    <source>
        <dbReference type="Pfam" id="PF20938"/>
    </source>
</evidence>
<feature type="domain" description="DUF2264" evidence="2">
    <location>
        <begin position="385"/>
        <end position="598"/>
    </location>
</feature>
<dbReference type="AlphaFoldDB" id="A0A2R9SYX2"/>
<proteinExistence type="predicted"/>
<dbReference type="Pfam" id="PF10022">
    <property type="entry name" value="DUF2264"/>
    <property type="match status" value="1"/>
</dbReference>
<protein>
    <recommendedName>
        <fullName evidence="5">DUF2264 domain-containing protein</fullName>
    </recommendedName>
</protein>
<accession>A0A2R9SYX2</accession>
<sequence>MSIEGVGNLGGGFTHPVSQNPLKTRLDVQEALSQLLEPLKGCYSAGHSRLILGSSSKDAYANVAGMEGFSRILWGLVPAIAGGSHEELWELCLQGIRSGTDPGHAEYWGEVRDYDQRLVEMAVFGLAFALVPDRIWQPLSDREKSNLYQWLDQINHHPCHDCNWLFFHVLVNVGFHKTGLPYDAVRLEKNLQRIEDFYLGAGWYSDGVGGHCDYYVPYAFHFYGLVYAELMGDEDPERAQSYRGRAAVFARDFVHWFTSDGAAIPYGRSLTYRFAQSGFWSAAAYAGLEGLSLGSLKGLVLRNLRWWFQQPIFDRDGVLTVGYAYPNQIMSENYNSPGSVYWSLKTFLILALPEEHPFWLAEELEMTKTETGIGTGTRTGTGSMSVQEPAHLVICREEKAGHVAAFNTGHPSTNEHTHTSAKYEKFVYSTAFAFSVPRAEWGLSQGAFDSMLALSEGDHLYRVKRLCEETRIQEHVLYAKWKPWRDVEVQTWIAAGLPWHIRIHRISTVRTLDAAEGGFALGLGSLSSSRAGDGAASASGTFGTSAIYGMLGYDTAEFIYPQSNTNLLHPRTVIPTLKAAMDPGTHWLISAVYGTPSAPGTHAIEEPSMEDVKERLGVEILQRQITITTQTGNVIVIPMTNKQVVSPEQV</sequence>
<evidence type="ECO:0000313" key="3">
    <source>
        <dbReference type="EMBL" id="EFU42609.1"/>
    </source>
</evidence>